<gene>
    <name evidence="3" type="ORF">CFBP5877_14575</name>
</gene>
<dbReference type="AlphaFoldDB" id="A0AAE6BDJ1"/>
<dbReference type="EMBL" id="CP039898">
    <property type="protein sequence ID" value="QCL80407.1"/>
    <property type="molecule type" value="Genomic_DNA"/>
</dbReference>
<accession>A0AAE6BDJ1</accession>
<dbReference type="Pfam" id="PF12281">
    <property type="entry name" value="NTP_transf_8"/>
    <property type="match status" value="1"/>
</dbReference>
<feature type="region of interest" description="Disordered" evidence="1">
    <location>
        <begin position="375"/>
        <end position="452"/>
    </location>
</feature>
<evidence type="ECO:0000313" key="3">
    <source>
        <dbReference type="EMBL" id="QCL80407.1"/>
    </source>
</evidence>
<dbReference type="Proteomes" id="UP000298579">
    <property type="component" value="Chromosome linear"/>
</dbReference>
<sequence length="452" mass="50119">MTQIDLAYRTMFAELAQRSFDAQFSTDFPHNGRFVNVPVKGKGYWYFEYPTPDGDKRRYVGPEADEEITARVHAHREVKDDLRERRRLVNALTRTGGMASPERFAGEVTKALADAGLFRLRALIIGSVAFSCYSGLLGVRLPNASLQTGDADYAQDFAISAEVGDITLPPILDVLHTVDPSFRAVPHQADKVRVAAFVNSGNYRVEFLTGNRGSDDHTGKPSPMPALGGASAENLRFLDYLIYEPVRTVLLYREGVSVNIPAPERYAIHKLIVASRRRNDALGRAKRDKDIQQASLLSEALVETRQGYLLADVWNEAWERGPAWQEAITSGLAMMPDTIQRTCLLRIRAHKNPQGLVDRRQGRNRAPAWPIASSVTTGTEKRPCTTPAQSHRLSRIPPQAGNGIWKANTARKHGSVRNGISSRFPLSQSVARKSSRASMPFPMSRGQSLSAR</sequence>
<feature type="domain" description="Nucleotidyltransferase-like" evidence="2">
    <location>
        <begin position="105"/>
        <end position="319"/>
    </location>
</feature>
<protein>
    <recommendedName>
        <fullName evidence="2">Nucleotidyltransferase-like domain-containing protein</fullName>
    </recommendedName>
</protein>
<dbReference type="InterPro" id="IPR058575">
    <property type="entry name" value="NTP_transf_8_dom"/>
</dbReference>
<reference evidence="3 4" key="1">
    <citation type="submission" date="2019-04" db="EMBL/GenBank/DDBJ databases">
        <title>Complete genome sequence of Agrobacterium tumefaciens CFBP5877.</title>
        <authorList>
            <person name="Huang Y.-Y."/>
            <person name="Chiang H.-Y."/>
            <person name="Chou L."/>
            <person name="Lai E.-M."/>
            <person name="Kuo C.-H."/>
        </authorList>
    </citation>
    <scope>NUCLEOTIDE SEQUENCE [LARGE SCALE GENOMIC DNA]</scope>
    <source>
        <strain evidence="3 4">CFBP5877</strain>
    </source>
</reference>
<evidence type="ECO:0000259" key="2">
    <source>
        <dbReference type="Pfam" id="PF12281"/>
    </source>
</evidence>
<name>A0AAE6BDJ1_AGRTU</name>
<evidence type="ECO:0000313" key="4">
    <source>
        <dbReference type="Proteomes" id="UP000298579"/>
    </source>
</evidence>
<evidence type="ECO:0000256" key="1">
    <source>
        <dbReference type="SAM" id="MobiDB-lite"/>
    </source>
</evidence>
<proteinExistence type="predicted"/>
<feature type="compositionally biased region" description="Polar residues" evidence="1">
    <location>
        <begin position="418"/>
        <end position="432"/>
    </location>
</feature>
<organism evidence="3 4">
    <name type="scientific">Agrobacterium tumefaciens</name>
    <dbReference type="NCBI Taxonomy" id="358"/>
    <lineage>
        <taxon>Bacteria</taxon>
        <taxon>Pseudomonadati</taxon>
        <taxon>Pseudomonadota</taxon>
        <taxon>Alphaproteobacteria</taxon>
        <taxon>Hyphomicrobiales</taxon>
        <taxon>Rhizobiaceae</taxon>
        <taxon>Rhizobium/Agrobacterium group</taxon>
        <taxon>Agrobacterium</taxon>
        <taxon>Agrobacterium tumefaciens complex</taxon>
    </lineage>
</organism>